<dbReference type="Proteomes" id="UP000032811">
    <property type="component" value="Chromosome 1"/>
</dbReference>
<evidence type="ECO:0000313" key="1">
    <source>
        <dbReference type="EMBL" id="CEJ74975.1"/>
    </source>
</evidence>
<name>A0ABP1XW41_PARSO</name>
<accession>A0ABP1XW41</accession>
<keyword evidence="2" id="KW-1185">Reference proteome</keyword>
<proteinExistence type="predicted"/>
<dbReference type="RefSeq" id="WP_054631409.1">
    <property type="nucleotide sequence ID" value="NZ_CDLJ01000022.1"/>
</dbReference>
<dbReference type="GeneID" id="97538687"/>
<sequence>MSRLTRSNNDKSKLCRFGYVDYIVLASSLAVAISEEVNVNDLNILATFFAVLSDELALISSVKSCPENSSSNDSTPEEFPEAVPDTALTRCKSKVKKRKKIKKIYKKL</sequence>
<organism evidence="1 2">
    <name type="scientific">Paraclostridium sordellii</name>
    <name type="common">Clostridium sordellii</name>
    <dbReference type="NCBI Taxonomy" id="1505"/>
    <lineage>
        <taxon>Bacteria</taxon>
        <taxon>Bacillati</taxon>
        <taxon>Bacillota</taxon>
        <taxon>Clostridia</taxon>
        <taxon>Peptostreptococcales</taxon>
        <taxon>Peptostreptococcaceae</taxon>
        <taxon>Paraclostridium</taxon>
    </lineage>
</organism>
<gene>
    <name evidence="1" type="ORF">ATCC9714_28631</name>
</gene>
<evidence type="ECO:0000313" key="2">
    <source>
        <dbReference type="Proteomes" id="UP000032811"/>
    </source>
</evidence>
<dbReference type="EMBL" id="LN679998">
    <property type="protein sequence ID" value="CEJ74975.1"/>
    <property type="molecule type" value="Genomic_DNA"/>
</dbReference>
<protein>
    <submittedName>
        <fullName evidence="1">Uncharacterized protein</fullName>
    </submittedName>
</protein>
<reference evidence="1 2" key="1">
    <citation type="submission" date="2014-11" db="EMBL/GenBank/DDBJ databases">
        <authorList>
            <person name="Aslett M.A."/>
            <person name="De Silva N."/>
        </authorList>
    </citation>
    <scope>NUCLEOTIDE SEQUENCE [LARGE SCALE GENOMIC DNA]</scope>
    <source>
        <strain evidence="1 2">ATCC9714</strain>
    </source>
</reference>